<evidence type="ECO:0000313" key="2">
    <source>
        <dbReference type="Proteomes" id="UP001296104"/>
    </source>
</evidence>
<organism evidence="1 2">
    <name type="scientific">Lecanosticta acicola</name>
    <dbReference type="NCBI Taxonomy" id="111012"/>
    <lineage>
        <taxon>Eukaryota</taxon>
        <taxon>Fungi</taxon>
        <taxon>Dikarya</taxon>
        <taxon>Ascomycota</taxon>
        <taxon>Pezizomycotina</taxon>
        <taxon>Dothideomycetes</taxon>
        <taxon>Dothideomycetidae</taxon>
        <taxon>Mycosphaerellales</taxon>
        <taxon>Mycosphaerellaceae</taxon>
        <taxon>Lecanosticta</taxon>
    </lineage>
</organism>
<comment type="caution">
    <text evidence="1">The sequence shown here is derived from an EMBL/GenBank/DDBJ whole genome shotgun (WGS) entry which is preliminary data.</text>
</comment>
<proteinExistence type="predicted"/>
<reference evidence="1" key="1">
    <citation type="submission" date="2023-11" db="EMBL/GenBank/DDBJ databases">
        <authorList>
            <person name="Alioto T."/>
            <person name="Alioto T."/>
            <person name="Gomez Garrido J."/>
        </authorList>
    </citation>
    <scope>NUCLEOTIDE SEQUENCE</scope>
</reference>
<dbReference type="AlphaFoldDB" id="A0AAI8YT60"/>
<sequence>MAAPQSAASRVFAITELIEKTLEELPIIDLLISQHVCKKYRKTVKGPLRLQQALYLEPLPEFVDLCGIALPPYTILVTTVLVSASPQDSTINPLLANAWQYSLKEDAKHSARSNPHASWRDMLVSQPPIFEMRLGAINLHTIKSKCFLVRTLDSMARQLAKSGTIRHKGRIIRGHSGGQQVQTGQSMGVVLEALEEGWNQDETSVCTSELR</sequence>
<name>A0AAI8YT60_9PEZI</name>
<evidence type="ECO:0000313" key="1">
    <source>
        <dbReference type="EMBL" id="CAK3842144.1"/>
    </source>
</evidence>
<protein>
    <recommendedName>
        <fullName evidence="3">F-box domain-containing protein</fullName>
    </recommendedName>
</protein>
<dbReference type="Proteomes" id="UP001296104">
    <property type="component" value="Unassembled WGS sequence"/>
</dbReference>
<accession>A0AAI8YT60</accession>
<gene>
    <name evidence="1" type="ORF">LECACI_7A001515</name>
</gene>
<evidence type="ECO:0008006" key="3">
    <source>
        <dbReference type="Google" id="ProtNLM"/>
    </source>
</evidence>
<keyword evidence="2" id="KW-1185">Reference proteome</keyword>
<dbReference type="EMBL" id="CAVMBE010000006">
    <property type="protein sequence ID" value="CAK3842144.1"/>
    <property type="molecule type" value="Genomic_DNA"/>
</dbReference>